<keyword evidence="2" id="KW-0503">Monooxygenase</keyword>
<organism evidence="3 4">
    <name type="scientific">Saccharopolyspora shandongensis</name>
    <dbReference type="NCBI Taxonomy" id="418495"/>
    <lineage>
        <taxon>Bacteria</taxon>
        <taxon>Bacillati</taxon>
        <taxon>Actinomycetota</taxon>
        <taxon>Actinomycetes</taxon>
        <taxon>Pseudonocardiales</taxon>
        <taxon>Pseudonocardiaceae</taxon>
        <taxon>Saccharopolyspora</taxon>
    </lineage>
</organism>
<dbReference type="STRING" id="418495.SAMN05216215_1010134"/>
<evidence type="ECO:0000313" key="4">
    <source>
        <dbReference type="Proteomes" id="UP000199529"/>
    </source>
</evidence>
<dbReference type="PANTHER" id="PTHR46696:SF4">
    <property type="entry name" value="BIOTIN BIOSYNTHESIS CYTOCHROME P450"/>
    <property type="match status" value="1"/>
</dbReference>
<dbReference type="Gene3D" id="1.10.630.10">
    <property type="entry name" value="Cytochrome P450"/>
    <property type="match status" value="1"/>
</dbReference>
<protein>
    <submittedName>
        <fullName evidence="3">Cytochrome P450</fullName>
    </submittedName>
</protein>
<keyword evidence="2" id="KW-0408">Iron</keyword>
<evidence type="ECO:0000313" key="3">
    <source>
        <dbReference type="EMBL" id="SDX39249.1"/>
    </source>
</evidence>
<evidence type="ECO:0000256" key="2">
    <source>
        <dbReference type="RuleBase" id="RU000461"/>
    </source>
</evidence>
<dbReference type="GO" id="GO:0036199">
    <property type="term" value="F:cholest-4-en-3-one 26-monooxygenase activity"/>
    <property type="evidence" value="ECO:0007669"/>
    <property type="project" value="TreeGrafter"/>
</dbReference>
<comment type="similarity">
    <text evidence="1 2">Belongs to the cytochrome P450 family.</text>
</comment>
<dbReference type="SUPFAM" id="SSF48264">
    <property type="entry name" value="Cytochrome P450"/>
    <property type="match status" value="1"/>
</dbReference>
<dbReference type="PROSITE" id="PS00086">
    <property type="entry name" value="CYTOCHROME_P450"/>
    <property type="match status" value="1"/>
</dbReference>
<dbReference type="EMBL" id="FNOK01000010">
    <property type="protein sequence ID" value="SDX39249.1"/>
    <property type="molecule type" value="Genomic_DNA"/>
</dbReference>
<dbReference type="OrthoDB" id="5241086at2"/>
<dbReference type="Pfam" id="PF00067">
    <property type="entry name" value="p450"/>
    <property type="match status" value="1"/>
</dbReference>
<dbReference type="RefSeq" id="WP_093265444.1">
    <property type="nucleotide sequence ID" value="NZ_FNOK01000010.1"/>
</dbReference>
<reference evidence="4" key="1">
    <citation type="submission" date="2016-10" db="EMBL/GenBank/DDBJ databases">
        <authorList>
            <person name="Varghese N."/>
            <person name="Submissions S."/>
        </authorList>
    </citation>
    <scope>NUCLEOTIDE SEQUENCE [LARGE SCALE GENOMIC DNA]</scope>
    <source>
        <strain evidence="4">CGMCC 4.3530</strain>
    </source>
</reference>
<name>A0A1H3BDZ1_9PSEU</name>
<keyword evidence="2" id="KW-0349">Heme</keyword>
<proteinExistence type="inferred from homology"/>
<sequence length="418" mass="46690">MQLTASPPTAPVPLDKIDLYDPGRYQHGEQHASWHALRTTAPVWAQHTPEGDRFWSVTTYRDVSRVLMDDRRFSSAHGTILAVARGDSAGGKTINLMDQPDHASVRLPTMRTMATRLVRERRERVRGHLRRILDGHLDHGEPVDFAELMLQLPMAGVGEIIGIPVRHWSSIVRWAMAGVAPADPEYATGSEEDTLRHAHHELMALFSDLIGQRRRQRRDDLISVLLDLDFGGRRMNEHEVLLNCYSFAMGAITTTPQVASHMVLAFADQPQAWRTLRANPDLIPSAVEEALRWASPTNHLMRRTLTEVQIGDVRLDEGELVCAWVGSANRDEQVFADPYAFDPARTPNPHLAFGVGAHRCIGGPAAQVALAVLLEELIARCDRFELAGEVTHLYSNFINGITHLPVRVRTSDREVALP</sequence>
<dbReference type="InterPro" id="IPR017972">
    <property type="entry name" value="Cyt_P450_CS"/>
</dbReference>
<dbReference type="GO" id="GO:0008395">
    <property type="term" value="F:steroid hydroxylase activity"/>
    <property type="evidence" value="ECO:0007669"/>
    <property type="project" value="TreeGrafter"/>
</dbReference>
<dbReference type="GO" id="GO:0005506">
    <property type="term" value="F:iron ion binding"/>
    <property type="evidence" value="ECO:0007669"/>
    <property type="project" value="InterPro"/>
</dbReference>
<gene>
    <name evidence="3" type="ORF">SAMN05216215_1010134</name>
</gene>
<dbReference type="InterPro" id="IPR001128">
    <property type="entry name" value="Cyt_P450"/>
</dbReference>
<dbReference type="InterPro" id="IPR036396">
    <property type="entry name" value="Cyt_P450_sf"/>
</dbReference>
<evidence type="ECO:0000256" key="1">
    <source>
        <dbReference type="ARBA" id="ARBA00010617"/>
    </source>
</evidence>
<keyword evidence="4" id="KW-1185">Reference proteome</keyword>
<dbReference type="GO" id="GO:0006707">
    <property type="term" value="P:cholesterol catabolic process"/>
    <property type="evidence" value="ECO:0007669"/>
    <property type="project" value="TreeGrafter"/>
</dbReference>
<keyword evidence="2" id="KW-0479">Metal-binding</keyword>
<dbReference type="GO" id="GO:0020037">
    <property type="term" value="F:heme binding"/>
    <property type="evidence" value="ECO:0007669"/>
    <property type="project" value="InterPro"/>
</dbReference>
<dbReference type="PRINTS" id="PR00359">
    <property type="entry name" value="BP450"/>
</dbReference>
<keyword evidence="2" id="KW-0560">Oxidoreductase</keyword>
<dbReference type="Proteomes" id="UP000199529">
    <property type="component" value="Unassembled WGS sequence"/>
</dbReference>
<dbReference type="InterPro" id="IPR002397">
    <property type="entry name" value="Cyt_P450_B"/>
</dbReference>
<accession>A0A1H3BDZ1</accession>
<dbReference type="PANTHER" id="PTHR46696">
    <property type="entry name" value="P450, PUTATIVE (EUROFUNG)-RELATED"/>
    <property type="match status" value="1"/>
</dbReference>
<dbReference type="AlphaFoldDB" id="A0A1H3BDZ1"/>